<dbReference type="GO" id="GO:0016746">
    <property type="term" value="F:acyltransferase activity"/>
    <property type="evidence" value="ECO:0007669"/>
    <property type="project" value="UniProtKB-KW"/>
</dbReference>
<reference evidence="2 3" key="1">
    <citation type="submission" date="2024-09" db="EMBL/GenBank/DDBJ databases">
        <authorList>
            <person name="Sun Q."/>
            <person name="Mori K."/>
        </authorList>
    </citation>
    <scope>NUCLEOTIDE SEQUENCE [LARGE SCALE GENOMIC DNA]</scope>
    <source>
        <strain evidence="2 3">CCM 7228</strain>
    </source>
</reference>
<sequence length="149" mass="16979">MEIITKRLKLIPATEELMRTSSDDYEMGDHIDYYLSIIENDTSYKGWGVWFVYQQSDGLLIGDIGYKGKPYEGTVEVGYGISTNVQNRGYATEAIEALMNWAFTSTDVHRIKAECLEDNGPSLSVLKKLGMNQTSHDNGMTYWEKHIHQ</sequence>
<gene>
    <name evidence="2" type="ORF">ACFFIX_05310</name>
</gene>
<dbReference type="PROSITE" id="PS51186">
    <property type="entry name" value="GNAT"/>
    <property type="match status" value="1"/>
</dbReference>
<feature type="domain" description="N-acetyltransferase" evidence="1">
    <location>
        <begin position="1"/>
        <end position="148"/>
    </location>
</feature>
<dbReference type="InterPro" id="IPR016181">
    <property type="entry name" value="Acyl_CoA_acyltransferase"/>
</dbReference>
<dbReference type="Gene3D" id="3.40.630.30">
    <property type="match status" value="1"/>
</dbReference>
<keyword evidence="2" id="KW-0808">Transferase</keyword>
<dbReference type="PANTHER" id="PTHR43792:SF13">
    <property type="entry name" value="ACETYLTRANSFERASE"/>
    <property type="match status" value="1"/>
</dbReference>
<comment type="caution">
    <text evidence="2">The sequence shown here is derived from an EMBL/GenBank/DDBJ whole genome shotgun (WGS) entry which is preliminary data.</text>
</comment>
<dbReference type="EC" id="2.3.-.-" evidence="2"/>
<protein>
    <submittedName>
        <fullName evidence="2">GNAT family N-acetyltransferase</fullName>
        <ecNumber evidence="2">2.3.-.-</ecNumber>
    </submittedName>
</protein>
<dbReference type="Pfam" id="PF13302">
    <property type="entry name" value="Acetyltransf_3"/>
    <property type="match status" value="1"/>
</dbReference>
<dbReference type="Proteomes" id="UP001589854">
    <property type="component" value="Unassembled WGS sequence"/>
</dbReference>
<dbReference type="PANTHER" id="PTHR43792">
    <property type="entry name" value="GNAT FAMILY, PUTATIVE (AFU_ORTHOLOGUE AFUA_3G00765)-RELATED-RELATED"/>
    <property type="match status" value="1"/>
</dbReference>
<evidence type="ECO:0000313" key="3">
    <source>
        <dbReference type="Proteomes" id="UP001589854"/>
    </source>
</evidence>
<accession>A0ABV6GB14</accession>
<proteinExistence type="predicted"/>
<dbReference type="EMBL" id="JBHLVO010000003">
    <property type="protein sequence ID" value="MFC0270866.1"/>
    <property type="molecule type" value="Genomic_DNA"/>
</dbReference>
<dbReference type="InterPro" id="IPR000182">
    <property type="entry name" value="GNAT_dom"/>
</dbReference>
<keyword evidence="3" id="KW-1185">Reference proteome</keyword>
<evidence type="ECO:0000259" key="1">
    <source>
        <dbReference type="PROSITE" id="PS51186"/>
    </source>
</evidence>
<name>A0ABV6GB14_9BACI</name>
<dbReference type="RefSeq" id="WP_378931325.1">
    <property type="nucleotide sequence ID" value="NZ_JBHLVO010000003.1"/>
</dbReference>
<organism evidence="2 3">
    <name type="scientific">Metabacillus herbersteinensis</name>
    <dbReference type="NCBI Taxonomy" id="283816"/>
    <lineage>
        <taxon>Bacteria</taxon>
        <taxon>Bacillati</taxon>
        <taxon>Bacillota</taxon>
        <taxon>Bacilli</taxon>
        <taxon>Bacillales</taxon>
        <taxon>Bacillaceae</taxon>
        <taxon>Metabacillus</taxon>
    </lineage>
</organism>
<dbReference type="InterPro" id="IPR051531">
    <property type="entry name" value="N-acetyltransferase"/>
</dbReference>
<dbReference type="SUPFAM" id="SSF55729">
    <property type="entry name" value="Acyl-CoA N-acyltransferases (Nat)"/>
    <property type="match status" value="1"/>
</dbReference>
<evidence type="ECO:0000313" key="2">
    <source>
        <dbReference type="EMBL" id="MFC0270866.1"/>
    </source>
</evidence>
<keyword evidence="2" id="KW-0012">Acyltransferase</keyword>